<dbReference type="PANTHER" id="PTHR42718:SF46">
    <property type="entry name" value="BLR6921 PROTEIN"/>
    <property type="match status" value="1"/>
</dbReference>
<feature type="transmembrane region" description="Helical" evidence="7">
    <location>
        <begin position="135"/>
        <end position="154"/>
    </location>
</feature>
<dbReference type="GO" id="GO:0005886">
    <property type="term" value="C:plasma membrane"/>
    <property type="evidence" value="ECO:0007669"/>
    <property type="project" value="UniProtKB-SubCell"/>
</dbReference>
<evidence type="ECO:0000256" key="3">
    <source>
        <dbReference type="ARBA" id="ARBA00022475"/>
    </source>
</evidence>
<evidence type="ECO:0000256" key="5">
    <source>
        <dbReference type="ARBA" id="ARBA00022989"/>
    </source>
</evidence>
<dbReference type="RefSeq" id="WP_208253138.1">
    <property type="nucleotide sequence ID" value="NZ_JAGEOJ010000001.1"/>
</dbReference>
<comment type="caution">
    <text evidence="9">The sequence shown here is derived from an EMBL/GenBank/DDBJ whole genome shotgun (WGS) entry which is preliminary data.</text>
</comment>
<evidence type="ECO:0000256" key="1">
    <source>
        <dbReference type="ARBA" id="ARBA00004651"/>
    </source>
</evidence>
<gene>
    <name evidence="9" type="ORF">J4573_00270</name>
</gene>
<dbReference type="PROSITE" id="PS50850">
    <property type="entry name" value="MFS"/>
    <property type="match status" value="1"/>
</dbReference>
<evidence type="ECO:0000313" key="10">
    <source>
        <dbReference type="Proteomes" id="UP000669179"/>
    </source>
</evidence>
<evidence type="ECO:0000256" key="6">
    <source>
        <dbReference type="ARBA" id="ARBA00023136"/>
    </source>
</evidence>
<proteinExistence type="predicted"/>
<keyword evidence="4 7" id="KW-0812">Transmembrane</keyword>
<accession>A0A939PBP0</accession>
<feature type="transmembrane region" description="Helical" evidence="7">
    <location>
        <begin position="349"/>
        <end position="376"/>
    </location>
</feature>
<feature type="domain" description="Major facilitator superfamily (MFS) profile" evidence="8">
    <location>
        <begin position="12"/>
        <end position="433"/>
    </location>
</feature>
<keyword evidence="2" id="KW-0813">Transport</keyword>
<evidence type="ECO:0000259" key="8">
    <source>
        <dbReference type="PROSITE" id="PS50850"/>
    </source>
</evidence>
<reference evidence="9" key="1">
    <citation type="submission" date="2021-03" db="EMBL/GenBank/DDBJ databases">
        <authorList>
            <person name="Kanchanasin P."/>
            <person name="Saeng-In P."/>
            <person name="Phongsopitanun W."/>
            <person name="Yuki M."/>
            <person name="Kudo T."/>
            <person name="Ohkuma M."/>
            <person name="Tanasupawat S."/>
        </authorList>
    </citation>
    <scope>NUCLEOTIDE SEQUENCE</scope>
    <source>
        <strain evidence="9">GKU 128</strain>
    </source>
</reference>
<sequence length="454" mass="45374">MGMWGRRRDDLMVPALMAAALSAALAQTIVLAALPAFGREFGVSPAAATWALTAFMLASAVTTPIAGRLGDMFGHRRALLACLALFAAGSLVCALAGSLGWLVAGRALQGTAGGVFPLAFGIVRTSAAPAHVPKLAALLSGMFGIGGSLGMVVSGPLVDAFGTSSLFWLTLGLGLVSLALAPSVPAAHDLRPGRVDLAGAALLSGALICLLLAISQARTWGWAWALALAASAVALLAAFALTERRVRDPLVDLALVVRPPLGTTNLFTGLIAVALFGGTTMVPRLVQAPHLGGSATDAGLVMLPVAVLTLAVSPLAPRLGARFSLAAGGVLAAVAFLFLAVAHGHMAELYAAGVFIGAGYGLAFAAIGTLVVGAVAPHQTGAASGVNTIVRTVTAAAGAQAAAPMAFTGGFVAFAAIALLGLAVALVALPRAGRRDTAAERDAPTARKAAPYRR</sequence>
<feature type="transmembrane region" description="Helical" evidence="7">
    <location>
        <begin position="323"/>
        <end position="343"/>
    </location>
</feature>
<feature type="transmembrane region" description="Helical" evidence="7">
    <location>
        <begin position="48"/>
        <end position="66"/>
    </location>
</feature>
<feature type="transmembrane region" description="Helical" evidence="7">
    <location>
        <begin position="78"/>
        <end position="101"/>
    </location>
</feature>
<evidence type="ECO:0000313" key="9">
    <source>
        <dbReference type="EMBL" id="MBO2445516.1"/>
    </source>
</evidence>
<dbReference type="Pfam" id="PF07690">
    <property type="entry name" value="MFS_1"/>
    <property type="match status" value="1"/>
</dbReference>
<dbReference type="EMBL" id="JAGEOJ010000001">
    <property type="protein sequence ID" value="MBO2445516.1"/>
    <property type="molecule type" value="Genomic_DNA"/>
</dbReference>
<dbReference type="GO" id="GO:0022857">
    <property type="term" value="F:transmembrane transporter activity"/>
    <property type="evidence" value="ECO:0007669"/>
    <property type="project" value="InterPro"/>
</dbReference>
<keyword evidence="3" id="KW-1003">Cell membrane</keyword>
<comment type="subcellular location">
    <subcellularLocation>
        <location evidence="1">Cell membrane</location>
        <topology evidence="1">Multi-pass membrane protein</topology>
    </subcellularLocation>
</comment>
<protein>
    <submittedName>
        <fullName evidence="9">MFS transporter</fullName>
    </submittedName>
</protein>
<keyword evidence="10" id="KW-1185">Reference proteome</keyword>
<evidence type="ECO:0000256" key="7">
    <source>
        <dbReference type="SAM" id="Phobius"/>
    </source>
</evidence>
<name>A0A939PBP0_9ACTN</name>
<feature type="transmembrane region" description="Helical" evidence="7">
    <location>
        <begin position="197"/>
        <end position="215"/>
    </location>
</feature>
<keyword evidence="5 7" id="KW-1133">Transmembrane helix</keyword>
<dbReference type="Proteomes" id="UP000669179">
    <property type="component" value="Unassembled WGS sequence"/>
</dbReference>
<feature type="transmembrane region" description="Helical" evidence="7">
    <location>
        <begin position="411"/>
        <end position="429"/>
    </location>
</feature>
<feature type="transmembrane region" description="Helical" evidence="7">
    <location>
        <begin position="166"/>
        <end position="185"/>
    </location>
</feature>
<evidence type="ECO:0000256" key="2">
    <source>
        <dbReference type="ARBA" id="ARBA00022448"/>
    </source>
</evidence>
<dbReference type="PANTHER" id="PTHR42718">
    <property type="entry name" value="MAJOR FACILITATOR SUPERFAMILY MULTIDRUG TRANSPORTER MFSC"/>
    <property type="match status" value="1"/>
</dbReference>
<dbReference type="AlphaFoldDB" id="A0A939PBP0"/>
<keyword evidence="6 7" id="KW-0472">Membrane</keyword>
<dbReference type="Gene3D" id="1.20.1250.20">
    <property type="entry name" value="MFS general substrate transporter like domains"/>
    <property type="match status" value="2"/>
</dbReference>
<feature type="transmembrane region" description="Helical" evidence="7">
    <location>
        <begin position="253"/>
        <end position="278"/>
    </location>
</feature>
<dbReference type="SUPFAM" id="SSF103473">
    <property type="entry name" value="MFS general substrate transporter"/>
    <property type="match status" value="1"/>
</dbReference>
<dbReference type="InterPro" id="IPR036259">
    <property type="entry name" value="MFS_trans_sf"/>
</dbReference>
<dbReference type="InterPro" id="IPR020846">
    <property type="entry name" value="MFS_dom"/>
</dbReference>
<organism evidence="9 10">
    <name type="scientific">Actinomadura barringtoniae</name>
    <dbReference type="NCBI Taxonomy" id="1427535"/>
    <lineage>
        <taxon>Bacteria</taxon>
        <taxon>Bacillati</taxon>
        <taxon>Actinomycetota</taxon>
        <taxon>Actinomycetes</taxon>
        <taxon>Streptosporangiales</taxon>
        <taxon>Thermomonosporaceae</taxon>
        <taxon>Actinomadura</taxon>
    </lineage>
</organism>
<feature type="transmembrane region" description="Helical" evidence="7">
    <location>
        <begin position="298"/>
        <end position="316"/>
    </location>
</feature>
<evidence type="ECO:0000256" key="4">
    <source>
        <dbReference type="ARBA" id="ARBA00022692"/>
    </source>
</evidence>
<dbReference type="InterPro" id="IPR011701">
    <property type="entry name" value="MFS"/>
</dbReference>
<feature type="transmembrane region" description="Helical" evidence="7">
    <location>
        <begin position="221"/>
        <end position="241"/>
    </location>
</feature>